<evidence type="ECO:0000313" key="5">
    <source>
        <dbReference type="Proteomes" id="UP000275473"/>
    </source>
</evidence>
<dbReference type="Pfam" id="PF02719">
    <property type="entry name" value="Polysacc_synt_2"/>
    <property type="match status" value="1"/>
</dbReference>
<dbReference type="PANTHER" id="PTHR43318:SF1">
    <property type="entry name" value="POLYSACCHARIDE BIOSYNTHESIS PROTEIN EPSC-RELATED"/>
    <property type="match status" value="1"/>
</dbReference>
<dbReference type="AlphaFoldDB" id="A0A3M8P7N5"/>
<accession>A0A3M8P7N5</accession>
<dbReference type="CDD" id="cd05237">
    <property type="entry name" value="UDP_invert_4-6DH_SDR_e"/>
    <property type="match status" value="1"/>
</dbReference>
<dbReference type="PANTHER" id="PTHR43318">
    <property type="entry name" value="UDP-N-ACETYLGLUCOSAMINE 4,6-DEHYDRATASE"/>
    <property type="match status" value="1"/>
</dbReference>
<evidence type="ECO:0000256" key="2">
    <source>
        <dbReference type="SAM" id="Phobius"/>
    </source>
</evidence>
<keyword evidence="5" id="KW-1185">Reference proteome</keyword>
<proteinExistence type="inferred from homology"/>
<gene>
    <name evidence="4" type="ORF">EEX84_09175</name>
</gene>
<dbReference type="Gene3D" id="3.40.50.720">
    <property type="entry name" value="NAD(P)-binding Rossmann-like Domain"/>
    <property type="match status" value="2"/>
</dbReference>
<protein>
    <submittedName>
        <fullName evidence="4">Polysaccharide biosynthesis protein</fullName>
    </submittedName>
</protein>
<dbReference type="SUPFAM" id="SSF51735">
    <property type="entry name" value="NAD(P)-binding Rossmann-fold domains"/>
    <property type="match status" value="2"/>
</dbReference>
<name>A0A3M8P7N5_9BACL</name>
<dbReference type="InterPro" id="IPR051203">
    <property type="entry name" value="Polysaccharide_Synthase-Rel"/>
</dbReference>
<organism evidence="4 5">
    <name type="scientific">Planococcus salinus</name>
    <dbReference type="NCBI Taxonomy" id="1848460"/>
    <lineage>
        <taxon>Bacteria</taxon>
        <taxon>Bacillati</taxon>
        <taxon>Bacillota</taxon>
        <taxon>Bacilli</taxon>
        <taxon>Bacillales</taxon>
        <taxon>Caryophanaceae</taxon>
        <taxon>Planococcus</taxon>
    </lineage>
</organism>
<feature type="transmembrane region" description="Helical" evidence="2">
    <location>
        <begin position="7"/>
        <end position="28"/>
    </location>
</feature>
<keyword evidence="2" id="KW-0812">Transmembrane</keyword>
<feature type="transmembrane region" description="Helical" evidence="2">
    <location>
        <begin position="74"/>
        <end position="95"/>
    </location>
</feature>
<keyword evidence="2" id="KW-1133">Transmembrane helix</keyword>
<dbReference type="Proteomes" id="UP000275473">
    <property type="component" value="Unassembled WGS sequence"/>
</dbReference>
<feature type="transmembrane region" description="Helical" evidence="2">
    <location>
        <begin position="40"/>
        <end position="62"/>
    </location>
</feature>
<evidence type="ECO:0000313" key="4">
    <source>
        <dbReference type="EMBL" id="RNF39632.1"/>
    </source>
</evidence>
<dbReference type="OrthoDB" id="9803111at2"/>
<feature type="domain" description="Polysaccharide biosynthesis protein CapD-like" evidence="3">
    <location>
        <begin position="280"/>
        <end position="562"/>
    </location>
</feature>
<dbReference type="RefSeq" id="WP_123165332.1">
    <property type="nucleotide sequence ID" value="NZ_RIAX01000005.1"/>
</dbReference>
<dbReference type="InterPro" id="IPR003869">
    <property type="entry name" value="Polysac_CapD-like"/>
</dbReference>
<reference evidence="4 5" key="1">
    <citation type="journal article" date="2018" name="Int. J. Syst. Evol. Microbiol.">
        <title>Planococcus salinus sp. nov., a moderately halophilic bacterium isolated from a saline-alkali soil.</title>
        <authorList>
            <person name="Gan L."/>
        </authorList>
    </citation>
    <scope>NUCLEOTIDE SEQUENCE [LARGE SCALE GENOMIC DNA]</scope>
    <source>
        <strain evidence="4 5">LCB217</strain>
    </source>
</reference>
<sequence length="612" mass="67721">MSLKNRISLLVLVDSLIVFFSIFIGYYILHPYINVFENNFLLASALTIFAAHHVFAMHYGLYRKVWEYASIAELTSIFKAVTFSIIAVGAVQYFVRGDVLLRALAITWMLHLLLIGGSRLSWRLFRDMLFRQKEADTKRTMIVGAGKAGTMVARQLVNNPEKGLKPVLYVDDDQNKQGLEIYGVRVMGGTDEIAAIAEDNSIEHIILAIPSLGKVETAELIKVCVDTGIKTQTIPLIEDIMTGKVSVTDMQDVKIEDLLGRDEVQLDMNKIAGQLTGKTILVTGAGGSIGSEISRQIARFGPERLLLLGHGENSIYLIDMELRKKIADDTELIPIIADVQDRVRIMEIMEQYQPDVVYHAAAHKHVPLMEGNPMEAVKNNIYGTKNVADAAHISNVKNFVMVSTDKAVNPPNVMGATKRFAEMIVQNLAKRSDTKFAAVRFGNVLGSRGSVIPLFKRQIAAGGPVTVTHPDMTRYFMTIPEASRLVIQAGTLAQGGEVFVLDMGEPVKIVDLAENLIRLSGYEKEEIGIRFAGIRPGEKMFEELLNADEIQSDMVFPKIYIGKANPVAEMELVYLLEKLPEMDVETVKETLVGVANRRNVGEKQLEVMGVGG</sequence>
<dbReference type="Pfam" id="PF13727">
    <property type="entry name" value="CoA_binding_3"/>
    <property type="match status" value="1"/>
</dbReference>
<comment type="caution">
    <text evidence="4">The sequence shown here is derived from an EMBL/GenBank/DDBJ whole genome shotgun (WGS) entry which is preliminary data.</text>
</comment>
<dbReference type="EMBL" id="RIAX01000005">
    <property type="protein sequence ID" value="RNF39632.1"/>
    <property type="molecule type" value="Genomic_DNA"/>
</dbReference>
<dbReference type="InterPro" id="IPR036291">
    <property type="entry name" value="NAD(P)-bd_dom_sf"/>
</dbReference>
<comment type="similarity">
    <text evidence="1">Belongs to the polysaccharide synthase family.</text>
</comment>
<evidence type="ECO:0000259" key="3">
    <source>
        <dbReference type="Pfam" id="PF02719"/>
    </source>
</evidence>
<keyword evidence="2" id="KW-0472">Membrane</keyword>
<evidence type="ECO:0000256" key="1">
    <source>
        <dbReference type="ARBA" id="ARBA00007430"/>
    </source>
</evidence>